<dbReference type="PROSITE" id="PS51272">
    <property type="entry name" value="SLH"/>
    <property type="match status" value="3"/>
</dbReference>
<reference evidence="4" key="2">
    <citation type="journal article" date="2021" name="PeerJ">
        <title>Extensive microbial diversity within the chicken gut microbiome revealed by metagenomics and culture.</title>
        <authorList>
            <person name="Gilroy R."/>
            <person name="Ravi A."/>
            <person name="Getino M."/>
            <person name="Pursley I."/>
            <person name="Horton D.L."/>
            <person name="Alikhan N.F."/>
            <person name="Baker D."/>
            <person name="Gharbi K."/>
            <person name="Hall N."/>
            <person name="Watson M."/>
            <person name="Adriaenssens E.M."/>
            <person name="Foster-Nyarko E."/>
            <person name="Jarju S."/>
            <person name="Secka A."/>
            <person name="Antonio M."/>
            <person name="Oren A."/>
            <person name="Chaudhuri R.R."/>
            <person name="La Ragione R."/>
            <person name="Hildebrand F."/>
            <person name="Pallen M.J."/>
        </authorList>
    </citation>
    <scope>NUCLEOTIDE SEQUENCE</scope>
    <source>
        <strain evidence="4">ChiHjej10B9-9673</strain>
    </source>
</reference>
<evidence type="ECO:0000313" key="4">
    <source>
        <dbReference type="EMBL" id="HIS65966.1"/>
    </source>
</evidence>
<dbReference type="Pfam" id="PF09479">
    <property type="entry name" value="Flg_new"/>
    <property type="match status" value="1"/>
</dbReference>
<evidence type="ECO:0000313" key="5">
    <source>
        <dbReference type="Proteomes" id="UP000824001"/>
    </source>
</evidence>
<feature type="domain" description="SLH" evidence="3">
    <location>
        <begin position="103"/>
        <end position="162"/>
    </location>
</feature>
<keyword evidence="2" id="KW-0677">Repeat</keyword>
<dbReference type="PANTHER" id="PTHR43308:SF5">
    <property type="entry name" value="S-LAYER PROTEIN _ PEPTIDOGLYCAN ENDO-BETA-N-ACETYLGLUCOSAMINIDASE"/>
    <property type="match status" value="1"/>
</dbReference>
<organism evidence="4 5">
    <name type="scientific">Candidatus Scatomorpha merdipullorum</name>
    <dbReference type="NCBI Taxonomy" id="2840927"/>
    <lineage>
        <taxon>Bacteria</taxon>
        <taxon>Bacillati</taxon>
        <taxon>Bacillota</taxon>
        <taxon>Clostridia</taxon>
        <taxon>Eubacteriales</taxon>
        <taxon>Candidatus Scatomorpha</taxon>
    </lineage>
</organism>
<accession>A0A9D1FC68</accession>
<dbReference type="InterPro" id="IPR001119">
    <property type="entry name" value="SLH_dom"/>
</dbReference>
<feature type="domain" description="SLH" evidence="3">
    <location>
        <begin position="163"/>
        <end position="226"/>
    </location>
</feature>
<sequence length="288" mass="31783">MVIYGGVEIDEEDDSFIMPESGVTILAVFARNYTGSGDITLTFKTRGGTELEELTVPRGSTVDLRGYMSWREGFDFAGWYSDGSFMERLDEIKMDGSRTVYAGWEPFDDVGWADWFHDNVVYVYENGLMNGTGATVFEPDGTVTRGMIVTILHRLEGEPAVNYLMPFADVAEGAWYAEAVRWAASEGIVTGVSETSFAPDDPITREQFAAILWRYAKYNGYDVSIGESTNILSYTDFDEIGEYAIPALQWACGEGIISGRGEGVLDPRGTATRAEAAAMLQRFAANVR</sequence>
<dbReference type="InterPro" id="IPR042229">
    <property type="entry name" value="Listeria/Bacterioides_rpt_sf"/>
</dbReference>
<proteinExistence type="predicted"/>
<comment type="caution">
    <text evidence="4">The sequence shown here is derived from an EMBL/GenBank/DDBJ whole genome shotgun (WGS) entry which is preliminary data.</text>
</comment>
<gene>
    <name evidence="4" type="ORF">IAC18_00250</name>
</gene>
<dbReference type="PANTHER" id="PTHR43308">
    <property type="entry name" value="OUTER MEMBRANE PROTEIN ALPHA-RELATED"/>
    <property type="match status" value="1"/>
</dbReference>
<dbReference type="InterPro" id="IPR013378">
    <property type="entry name" value="InlB-like_B-rpt"/>
</dbReference>
<evidence type="ECO:0000256" key="2">
    <source>
        <dbReference type="ARBA" id="ARBA00022737"/>
    </source>
</evidence>
<dbReference type="InterPro" id="IPR051465">
    <property type="entry name" value="Cell_Envelope_Struct_Comp"/>
</dbReference>
<evidence type="ECO:0000259" key="3">
    <source>
        <dbReference type="PROSITE" id="PS51272"/>
    </source>
</evidence>
<comment type="subcellular location">
    <subcellularLocation>
        <location evidence="1">Cell envelope</location>
    </subcellularLocation>
</comment>
<dbReference type="EMBL" id="DVJK01000006">
    <property type="protein sequence ID" value="HIS65966.1"/>
    <property type="molecule type" value="Genomic_DNA"/>
</dbReference>
<protein>
    <submittedName>
        <fullName evidence="4">S-layer homology domain-containing protein</fullName>
    </submittedName>
</protein>
<dbReference type="Pfam" id="PF00395">
    <property type="entry name" value="SLH"/>
    <property type="match status" value="3"/>
</dbReference>
<dbReference type="Proteomes" id="UP000824001">
    <property type="component" value="Unassembled WGS sequence"/>
</dbReference>
<dbReference type="AlphaFoldDB" id="A0A9D1FC68"/>
<feature type="domain" description="SLH" evidence="3">
    <location>
        <begin position="231"/>
        <end position="288"/>
    </location>
</feature>
<name>A0A9D1FC68_9FIRM</name>
<dbReference type="GO" id="GO:0030313">
    <property type="term" value="C:cell envelope"/>
    <property type="evidence" value="ECO:0007669"/>
    <property type="project" value="UniProtKB-SubCell"/>
</dbReference>
<dbReference type="Gene3D" id="2.60.40.4270">
    <property type="entry name" value="Listeria-Bacteroides repeat domain"/>
    <property type="match status" value="1"/>
</dbReference>
<reference evidence="4" key="1">
    <citation type="submission" date="2020-10" db="EMBL/GenBank/DDBJ databases">
        <authorList>
            <person name="Gilroy R."/>
        </authorList>
    </citation>
    <scope>NUCLEOTIDE SEQUENCE</scope>
    <source>
        <strain evidence="4">ChiHjej10B9-9673</strain>
    </source>
</reference>
<dbReference type="NCBIfam" id="TIGR02543">
    <property type="entry name" value="List_Bact_rpt"/>
    <property type="match status" value="1"/>
</dbReference>
<evidence type="ECO:0000256" key="1">
    <source>
        <dbReference type="ARBA" id="ARBA00004196"/>
    </source>
</evidence>